<gene>
    <name evidence="4" type="ORF">SAMN05444406_10811</name>
</gene>
<protein>
    <submittedName>
        <fullName evidence="4">Serpin B</fullName>
    </submittedName>
</protein>
<dbReference type="Gene3D" id="3.30.497.10">
    <property type="entry name" value="Antithrombin, subunit I, domain 2"/>
    <property type="match status" value="1"/>
</dbReference>
<dbReference type="InterPro" id="IPR000215">
    <property type="entry name" value="Serpin_fam"/>
</dbReference>
<dbReference type="GO" id="GO:0005615">
    <property type="term" value="C:extracellular space"/>
    <property type="evidence" value="ECO:0007669"/>
    <property type="project" value="InterPro"/>
</dbReference>
<dbReference type="EMBL" id="FOXR01000008">
    <property type="protein sequence ID" value="SFP97200.1"/>
    <property type="molecule type" value="Genomic_DNA"/>
</dbReference>
<accession>A0A1I5UPR0</accession>
<keyword evidence="2" id="KW-0472">Membrane</keyword>
<evidence type="ECO:0000313" key="5">
    <source>
        <dbReference type="Proteomes" id="UP000198577"/>
    </source>
</evidence>
<dbReference type="OrthoDB" id="9764871at2"/>
<sequence>MKDFTKFFMYILLVTVMLMAVSCSSIGRYFGDSGLFGGASIGSSQLLPPAKEVDSRLVEANTRFAFKLFKQLIEQQPGENVFISPASIAMALAMAYNGADGETKNAMAEVLEVQGIDIEDFNKAYADLKTILQNPDPDIQVVIANSLWARKGMSFYDEFLDINRKFYGAEVQELDFDSPNASKTINNWVKKQTRDKIEKIVGDTISPDTIMFLINALYFKGSWTNKFDPSLTREEPFSLDDGTQKAHPIMFQTGKEYPYYKGENFQAVSLTYGNGRVSMVVFLPDEGVDLNEFCSGITFEKWEEWMSSLSNTQGEVGLPKFKLEYEVELNEALKALGMEVAFDAEKANFSKMHPIAPGANVYISSVKHKTFVETNEQGTEASGATSVEVGITSLPVDNFSMIVNRPFFFVIRDNETGSLLFMGVIVDPVYEK</sequence>
<evidence type="ECO:0000256" key="1">
    <source>
        <dbReference type="RuleBase" id="RU000411"/>
    </source>
</evidence>
<dbReference type="PANTHER" id="PTHR11461">
    <property type="entry name" value="SERINE PROTEASE INHIBITOR, SERPIN"/>
    <property type="match status" value="1"/>
</dbReference>
<dbReference type="STRING" id="937334.SAMN05444406_10811"/>
<dbReference type="PROSITE" id="PS51257">
    <property type="entry name" value="PROKAR_LIPOPROTEIN"/>
    <property type="match status" value="1"/>
</dbReference>
<evidence type="ECO:0000259" key="3">
    <source>
        <dbReference type="SMART" id="SM00093"/>
    </source>
</evidence>
<comment type="similarity">
    <text evidence="1">Belongs to the serpin family.</text>
</comment>
<reference evidence="4 5" key="1">
    <citation type="submission" date="2016-10" db="EMBL/GenBank/DDBJ databases">
        <authorList>
            <person name="de Groot N.N."/>
        </authorList>
    </citation>
    <scope>NUCLEOTIDE SEQUENCE [LARGE SCALE GENOMIC DNA]</scope>
    <source>
        <strain evidence="4 5">DSM 20678</strain>
    </source>
</reference>
<keyword evidence="2" id="KW-1133">Transmembrane helix</keyword>
<dbReference type="SUPFAM" id="SSF56574">
    <property type="entry name" value="Serpins"/>
    <property type="match status" value="1"/>
</dbReference>
<dbReference type="Gene3D" id="2.30.39.10">
    <property type="entry name" value="Alpha-1-antitrypsin, domain 1"/>
    <property type="match status" value="1"/>
</dbReference>
<dbReference type="InterPro" id="IPR042178">
    <property type="entry name" value="Serpin_sf_1"/>
</dbReference>
<organism evidence="4 5">
    <name type="scientific">Caldicoprobacter faecalis</name>
    <dbReference type="NCBI Taxonomy" id="937334"/>
    <lineage>
        <taxon>Bacteria</taxon>
        <taxon>Bacillati</taxon>
        <taxon>Bacillota</taxon>
        <taxon>Clostridia</taxon>
        <taxon>Caldicoprobacterales</taxon>
        <taxon>Caldicoprobacteraceae</taxon>
        <taxon>Caldicoprobacter</taxon>
    </lineage>
</organism>
<evidence type="ECO:0000313" key="4">
    <source>
        <dbReference type="EMBL" id="SFP97200.1"/>
    </source>
</evidence>
<dbReference type="FunFam" id="3.30.497.10:FF:000001">
    <property type="entry name" value="Serine protease inhibitor"/>
    <property type="match status" value="1"/>
</dbReference>
<dbReference type="Proteomes" id="UP000198577">
    <property type="component" value="Unassembled WGS sequence"/>
</dbReference>
<dbReference type="SMART" id="SM00093">
    <property type="entry name" value="SERPIN"/>
    <property type="match status" value="1"/>
</dbReference>
<dbReference type="RefSeq" id="WP_092282171.1">
    <property type="nucleotide sequence ID" value="NZ_FOXR01000008.1"/>
</dbReference>
<dbReference type="InterPro" id="IPR036186">
    <property type="entry name" value="Serpin_sf"/>
</dbReference>
<dbReference type="InterPro" id="IPR023796">
    <property type="entry name" value="Serpin_dom"/>
</dbReference>
<name>A0A1I5UPR0_9FIRM</name>
<dbReference type="InterPro" id="IPR042185">
    <property type="entry name" value="Serpin_sf_2"/>
</dbReference>
<feature type="domain" description="Serpin" evidence="3">
    <location>
        <begin position="66"/>
        <end position="428"/>
    </location>
</feature>
<dbReference type="Pfam" id="PF00079">
    <property type="entry name" value="Serpin"/>
    <property type="match status" value="1"/>
</dbReference>
<dbReference type="CDD" id="cd19588">
    <property type="entry name" value="serpin_miropin-like"/>
    <property type="match status" value="1"/>
</dbReference>
<keyword evidence="5" id="KW-1185">Reference proteome</keyword>
<dbReference type="GO" id="GO:0004867">
    <property type="term" value="F:serine-type endopeptidase inhibitor activity"/>
    <property type="evidence" value="ECO:0007669"/>
    <property type="project" value="InterPro"/>
</dbReference>
<dbReference type="AlphaFoldDB" id="A0A1I5UPR0"/>
<proteinExistence type="inferred from homology"/>
<evidence type="ECO:0000256" key="2">
    <source>
        <dbReference type="SAM" id="Phobius"/>
    </source>
</evidence>
<feature type="transmembrane region" description="Helical" evidence="2">
    <location>
        <begin position="7"/>
        <end position="30"/>
    </location>
</feature>
<dbReference type="PANTHER" id="PTHR11461:SF211">
    <property type="entry name" value="GH10112P-RELATED"/>
    <property type="match status" value="1"/>
</dbReference>
<keyword evidence="2" id="KW-0812">Transmembrane</keyword>